<dbReference type="InterPro" id="IPR016005">
    <property type="entry name" value="Erg8"/>
</dbReference>
<dbReference type="Gene3D" id="3.30.230.10">
    <property type="match status" value="1"/>
</dbReference>
<keyword evidence="4 13" id="KW-0444">Lipid biosynthesis</keyword>
<proteinExistence type="inferred from homology"/>
<evidence type="ECO:0000256" key="5">
    <source>
        <dbReference type="ARBA" id="ARBA00022679"/>
    </source>
</evidence>
<evidence type="ECO:0000256" key="8">
    <source>
        <dbReference type="ARBA" id="ARBA00022840"/>
    </source>
</evidence>
<comment type="similarity">
    <text evidence="2 13">Belongs to the GHMP kinase family. Mevalonate kinase subfamily.</text>
</comment>
<keyword evidence="6" id="KW-0547">Nucleotide-binding</keyword>
<keyword evidence="15" id="KW-1185">Reference proteome</keyword>
<dbReference type="InterPro" id="IPR020568">
    <property type="entry name" value="Ribosomal_Su5_D2-typ_SF"/>
</dbReference>
<dbReference type="PIRSF" id="PIRSF017288">
    <property type="entry name" value="PMK_GHMP_euk"/>
    <property type="match status" value="1"/>
</dbReference>
<keyword evidence="11 13" id="KW-0753">Steroid metabolism</keyword>
<evidence type="ECO:0000313" key="14">
    <source>
        <dbReference type="EMBL" id="TFL04479.1"/>
    </source>
</evidence>
<evidence type="ECO:0000256" key="7">
    <source>
        <dbReference type="ARBA" id="ARBA00022777"/>
    </source>
</evidence>
<evidence type="ECO:0000256" key="3">
    <source>
        <dbReference type="ARBA" id="ARBA00012958"/>
    </source>
</evidence>
<dbReference type="EMBL" id="ML178818">
    <property type="protein sequence ID" value="TFL04479.1"/>
    <property type="molecule type" value="Genomic_DNA"/>
</dbReference>
<comment type="pathway">
    <text evidence="1 13">Isoprenoid biosynthesis; isopentenyl diphosphate biosynthesis via mevalonate pathway; isopentenyl diphosphate from (R)-mevalonate: step 2/3.</text>
</comment>
<evidence type="ECO:0000256" key="13">
    <source>
        <dbReference type="PIRNR" id="PIRNR017288"/>
    </source>
</evidence>
<dbReference type="GO" id="GO:0005777">
    <property type="term" value="C:peroxisome"/>
    <property type="evidence" value="ECO:0007669"/>
    <property type="project" value="TreeGrafter"/>
</dbReference>
<dbReference type="Proteomes" id="UP000305067">
    <property type="component" value="Unassembled WGS sequence"/>
</dbReference>
<evidence type="ECO:0000256" key="1">
    <source>
        <dbReference type="ARBA" id="ARBA00005017"/>
    </source>
</evidence>
<dbReference type="AlphaFoldDB" id="A0A5C3QVT2"/>
<keyword evidence="9 13" id="KW-0752">Steroid biosynthesis</keyword>
<protein>
    <recommendedName>
        <fullName evidence="3 13">Phosphomevalonate kinase</fullName>
        <ecNumber evidence="3 13">2.7.4.2</ecNumber>
    </recommendedName>
</protein>
<evidence type="ECO:0000256" key="11">
    <source>
        <dbReference type="ARBA" id="ARBA00023221"/>
    </source>
</evidence>
<accession>A0A5C3QVT2</accession>
<dbReference type="GO" id="GO:0019287">
    <property type="term" value="P:isopentenyl diphosphate biosynthetic process, mevalonate pathway"/>
    <property type="evidence" value="ECO:0007669"/>
    <property type="project" value="UniProtKB-UniRule"/>
</dbReference>
<evidence type="ECO:0000256" key="9">
    <source>
        <dbReference type="ARBA" id="ARBA00022955"/>
    </source>
</evidence>
<sequence>MAKSTLISASGKVLIAGGYLVLDPLYSGIVVSTSSRFYTQITDADGSNPNRIRVRSPQFVDATWDYTLEQSLGVSAASSKCVLCSVRSRACKNKFVHLALQNTIGLASELKGEQHVKDALKAGAEIVILGDNDFYSQRAKLDSLNLPRTLASLSKIPPFTTTSGTLSNVHKTGLGSSAALITSLTTALLIHLSVIPSEDVSPHSPGSVNSDGRKLAHNLAQFVHCLAQGKVGSGFDVSSAVFGSQLYQRFDPAVIASLMGEEAFAPKLADILSPSSTAWNYQVKPFQLPPHTRIMLADVDAGSDTPSLVGKVLKWRKDNAQEALKLWTTLDGLNQSLARTLLSLTDLYEKDKAVYTEVVKYISSMRSDQWLGNPNIEAAKAAVITKFFEAHEISQDIRKNMKHMGNLANVPIEPDSQTKLIDSCVELAGVIGGGVPGAGGFDAVWVLVVDPPVINAPMPSPSELVERTWITSKDIDVSPLSASESLDKGARLEKVADVKGWDAAAAQDGR</sequence>
<dbReference type="GO" id="GO:0006696">
    <property type="term" value="P:ergosterol biosynthetic process"/>
    <property type="evidence" value="ECO:0007669"/>
    <property type="project" value="TreeGrafter"/>
</dbReference>
<keyword evidence="8" id="KW-0067">ATP-binding</keyword>
<dbReference type="PANTHER" id="PTHR31814:SF2">
    <property type="entry name" value="PHOSPHOMEVALONATE KINASE"/>
    <property type="match status" value="1"/>
</dbReference>
<dbReference type="GO" id="GO:0005524">
    <property type="term" value="F:ATP binding"/>
    <property type="evidence" value="ECO:0007669"/>
    <property type="project" value="UniProtKB-UniRule"/>
</dbReference>
<gene>
    <name evidence="14" type="ORF">BDV98DRAFT_502251</name>
</gene>
<evidence type="ECO:0000313" key="15">
    <source>
        <dbReference type="Proteomes" id="UP000305067"/>
    </source>
</evidence>
<reference evidence="14 15" key="1">
    <citation type="journal article" date="2019" name="Nat. Ecol. Evol.">
        <title>Megaphylogeny resolves global patterns of mushroom evolution.</title>
        <authorList>
            <person name="Varga T."/>
            <person name="Krizsan K."/>
            <person name="Foldi C."/>
            <person name="Dima B."/>
            <person name="Sanchez-Garcia M."/>
            <person name="Sanchez-Ramirez S."/>
            <person name="Szollosi G.J."/>
            <person name="Szarkandi J.G."/>
            <person name="Papp V."/>
            <person name="Albert L."/>
            <person name="Andreopoulos W."/>
            <person name="Angelini C."/>
            <person name="Antonin V."/>
            <person name="Barry K.W."/>
            <person name="Bougher N.L."/>
            <person name="Buchanan P."/>
            <person name="Buyck B."/>
            <person name="Bense V."/>
            <person name="Catcheside P."/>
            <person name="Chovatia M."/>
            <person name="Cooper J."/>
            <person name="Damon W."/>
            <person name="Desjardin D."/>
            <person name="Finy P."/>
            <person name="Geml J."/>
            <person name="Haridas S."/>
            <person name="Hughes K."/>
            <person name="Justo A."/>
            <person name="Karasinski D."/>
            <person name="Kautmanova I."/>
            <person name="Kiss B."/>
            <person name="Kocsube S."/>
            <person name="Kotiranta H."/>
            <person name="LaButti K.M."/>
            <person name="Lechner B.E."/>
            <person name="Liimatainen K."/>
            <person name="Lipzen A."/>
            <person name="Lukacs Z."/>
            <person name="Mihaltcheva S."/>
            <person name="Morgado L.N."/>
            <person name="Niskanen T."/>
            <person name="Noordeloos M.E."/>
            <person name="Ohm R.A."/>
            <person name="Ortiz-Santana B."/>
            <person name="Ovrebo C."/>
            <person name="Racz N."/>
            <person name="Riley R."/>
            <person name="Savchenko A."/>
            <person name="Shiryaev A."/>
            <person name="Soop K."/>
            <person name="Spirin V."/>
            <person name="Szebenyi C."/>
            <person name="Tomsovsky M."/>
            <person name="Tulloss R.E."/>
            <person name="Uehling J."/>
            <person name="Grigoriev I.V."/>
            <person name="Vagvolgyi C."/>
            <person name="Papp T."/>
            <person name="Martin F.M."/>
            <person name="Miettinen O."/>
            <person name="Hibbett D.S."/>
            <person name="Nagy L.G."/>
        </authorList>
    </citation>
    <scope>NUCLEOTIDE SEQUENCE [LARGE SCALE GENOMIC DNA]</scope>
    <source>
        <strain evidence="14 15">CBS 309.79</strain>
    </source>
</reference>
<dbReference type="GO" id="GO:0010142">
    <property type="term" value="P:farnesyl diphosphate biosynthetic process, mevalonate pathway"/>
    <property type="evidence" value="ECO:0007669"/>
    <property type="project" value="TreeGrafter"/>
</dbReference>
<dbReference type="STRING" id="1884261.A0A5C3QVT2"/>
<dbReference type="OrthoDB" id="10262935at2759"/>
<dbReference type="GO" id="GO:0004631">
    <property type="term" value="F:phosphomevalonate kinase activity"/>
    <property type="evidence" value="ECO:0007669"/>
    <property type="project" value="UniProtKB-UniRule"/>
</dbReference>
<evidence type="ECO:0000256" key="2">
    <source>
        <dbReference type="ARBA" id="ARBA00006495"/>
    </source>
</evidence>
<dbReference type="SUPFAM" id="SSF54211">
    <property type="entry name" value="Ribosomal protein S5 domain 2-like"/>
    <property type="match status" value="1"/>
</dbReference>
<dbReference type="InterPro" id="IPR014721">
    <property type="entry name" value="Ribsml_uS5_D2-typ_fold_subgr"/>
</dbReference>
<comment type="catalytic activity">
    <reaction evidence="12">
        <text>(R)-5-phosphomevalonate + ATP = (R)-5-diphosphomevalonate + ADP</text>
        <dbReference type="Rhea" id="RHEA:16341"/>
        <dbReference type="ChEBI" id="CHEBI:30616"/>
        <dbReference type="ChEBI" id="CHEBI:57557"/>
        <dbReference type="ChEBI" id="CHEBI:58146"/>
        <dbReference type="ChEBI" id="CHEBI:456216"/>
        <dbReference type="EC" id="2.7.4.2"/>
    </reaction>
    <physiologicalReaction direction="left-to-right" evidence="12">
        <dbReference type="Rhea" id="RHEA:16342"/>
    </physiologicalReaction>
</comment>
<dbReference type="InterPro" id="IPR035102">
    <property type="entry name" value="Phosphomevalonate_kinase"/>
</dbReference>
<keyword evidence="7 13" id="KW-0418">Kinase</keyword>
<keyword evidence="10 13" id="KW-0443">Lipid metabolism</keyword>
<dbReference type="EC" id="2.7.4.2" evidence="3 13"/>
<dbReference type="PANTHER" id="PTHR31814">
    <property type="match status" value="1"/>
</dbReference>
<evidence type="ECO:0000256" key="12">
    <source>
        <dbReference type="ARBA" id="ARBA00029326"/>
    </source>
</evidence>
<organism evidence="14 15">
    <name type="scientific">Pterulicium gracile</name>
    <dbReference type="NCBI Taxonomy" id="1884261"/>
    <lineage>
        <taxon>Eukaryota</taxon>
        <taxon>Fungi</taxon>
        <taxon>Dikarya</taxon>
        <taxon>Basidiomycota</taxon>
        <taxon>Agaricomycotina</taxon>
        <taxon>Agaricomycetes</taxon>
        <taxon>Agaricomycetidae</taxon>
        <taxon>Agaricales</taxon>
        <taxon>Pleurotineae</taxon>
        <taxon>Pterulaceae</taxon>
        <taxon>Pterulicium</taxon>
    </lineage>
</organism>
<keyword evidence="5 13" id="KW-0808">Transferase</keyword>
<dbReference type="UniPathway" id="UPA00057">
    <property type="reaction ID" value="UER00099"/>
</dbReference>
<evidence type="ECO:0000256" key="10">
    <source>
        <dbReference type="ARBA" id="ARBA00023098"/>
    </source>
</evidence>
<name>A0A5C3QVT2_9AGAR</name>
<evidence type="ECO:0000256" key="4">
    <source>
        <dbReference type="ARBA" id="ARBA00022516"/>
    </source>
</evidence>
<evidence type="ECO:0000256" key="6">
    <source>
        <dbReference type="ARBA" id="ARBA00022741"/>
    </source>
</evidence>